<evidence type="ECO:0000313" key="7">
    <source>
        <dbReference type="Proteomes" id="UP000253941"/>
    </source>
</evidence>
<evidence type="ECO:0000256" key="3">
    <source>
        <dbReference type="ARBA" id="ARBA00022729"/>
    </source>
</evidence>
<name>A0A369TGN7_9PROT</name>
<dbReference type="SUPFAM" id="SSF53850">
    <property type="entry name" value="Periplasmic binding protein-like II"/>
    <property type="match status" value="1"/>
</dbReference>
<feature type="domain" description="SsuA/THI5-like" evidence="5">
    <location>
        <begin position="52"/>
        <end position="259"/>
    </location>
</feature>
<evidence type="ECO:0000259" key="5">
    <source>
        <dbReference type="Pfam" id="PF09084"/>
    </source>
</evidence>
<proteinExistence type="inferred from homology"/>
<dbReference type="Proteomes" id="UP000253941">
    <property type="component" value="Unassembled WGS sequence"/>
</dbReference>
<keyword evidence="7" id="KW-1185">Reference proteome</keyword>
<evidence type="ECO:0000256" key="1">
    <source>
        <dbReference type="ARBA" id="ARBA00004418"/>
    </source>
</evidence>
<feature type="signal peptide" evidence="4">
    <location>
        <begin position="1"/>
        <end position="37"/>
    </location>
</feature>
<organism evidence="6 7">
    <name type="scientific">Ferruginivarius sediminum</name>
    <dbReference type="NCBI Taxonomy" id="2661937"/>
    <lineage>
        <taxon>Bacteria</taxon>
        <taxon>Pseudomonadati</taxon>
        <taxon>Pseudomonadota</taxon>
        <taxon>Alphaproteobacteria</taxon>
        <taxon>Rhodospirillales</taxon>
        <taxon>Rhodospirillaceae</taxon>
        <taxon>Ferruginivarius</taxon>
    </lineage>
</organism>
<dbReference type="InterPro" id="IPR015168">
    <property type="entry name" value="SsuA/THI5"/>
</dbReference>
<dbReference type="AlphaFoldDB" id="A0A369TGN7"/>
<comment type="subcellular location">
    <subcellularLocation>
        <location evidence="1">Periplasm</location>
    </subcellularLocation>
</comment>
<dbReference type="PANTHER" id="PTHR30024:SF47">
    <property type="entry name" value="TAURINE-BINDING PERIPLASMIC PROTEIN"/>
    <property type="match status" value="1"/>
</dbReference>
<dbReference type="PANTHER" id="PTHR30024">
    <property type="entry name" value="ALIPHATIC SULFONATES-BINDING PROTEIN-RELATED"/>
    <property type="match status" value="1"/>
</dbReference>
<dbReference type="Pfam" id="PF09084">
    <property type="entry name" value="NMT1"/>
    <property type="match status" value="1"/>
</dbReference>
<sequence>MTWKREVSMKLKGGLKRHAAALAVAMGLTGLAGPVAAATDVSVAIISFSPYAPWYIVQEKDLAKDIDLDVRIIEGIAAKNAALQSGTIQCMNNTLDSIVSAKSNGVPMQVVAFSNMSYGLDKMTARKGINGPEDFKGTSYGADLGFLNHMWMLLTLERAGLSYDAADLVVLLPQESAAAFLQGAIDIDVNYLPFAAQSLKREGAHVLKSSLTDRTWERGLIGDVIACHEGWLNDNPTVAKELLRAWFEAVDWWKENPEEGNRIVAEGLGWDEGDVRLNQHGAVQLNLKQNLGAFGLEGGEALCKNLPEGAPKAPADSQGWGSLFNGEDCVNGYAGPTWDLFNKVYSKVDVAGSIIPAEEGLNSDVVAALRDDGVHEAYSSNKWIGRLELPEKYQVEELWQGIYPAGE</sequence>
<feature type="chain" id="PRO_5016703915" description="SsuA/THI5-like domain-containing protein" evidence="4">
    <location>
        <begin position="38"/>
        <end position="407"/>
    </location>
</feature>
<evidence type="ECO:0000313" key="6">
    <source>
        <dbReference type="EMBL" id="RDD62076.1"/>
    </source>
</evidence>
<comment type="similarity">
    <text evidence="2">Belongs to the bacterial solute-binding protein SsuA/TauA family.</text>
</comment>
<dbReference type="GO" id="GO:0042597">
    <property type="term" value="C:periplasmic space"/>
    <property type="evidence" value="ECO:0007669"/>
    <property type="project" value="UniProtKB-SubCell"/>
</dbReference>
<gene>
    <name evidence="6" type="ORF">DRB17_09555</name>
</gene>
<reference evidence="6 7" key="1">
    <citation type="submission" date="2018-07" db="EMBL/GenBank/DDBJ databases">
        <title>Venubactetium sediminum gen. nov., sp. nov., isolated from a marine solar saltern.</title>
        <authorList>
            <person name="Wang S."/>
        </authorList>
    </citation>
    <scope>NUCLEOTIDE SEQUENCE [LARGE SCALE GENOMIC DNA]</scope>
    <source>
        <strain evidence="6 7">WD2A32</strain>
    </source>
</reference>
<comment type="caution">
    <text evidence="6">The sequence shown here is derived from an EMBL/GenBank/DDBJ whole genome shotgun (WGS) entry which is preliminary data.</text>
</comment>
<keyword evidence="3 4" id="KW-0732">Signal</keyword>
<evidence type="ECO:0000256" key="4">
    <source>
        <dbReference type="SAM" id="SignalP"/>
    </source>
</evidence>
<dbReference type="EMBL" id="QPMH01000007">
    <property type="protein sequence ID" value="RDD62076.1"/>
    <property type="molecule type" value="Genomic_DNA"/>
</dbReference>
<dbReference type="Gene3D" id="3.40.190.10">
    <property type="entry name" value="Periplasmic binding protein-like II"/>
    <property type="match status" value="2"/>
</dbReference>
<protein>
    <recommendedName>
        <fullName evidence="5">SsuA/THI5-like domain-containing protein</fullName>
    </recommendedName>
</protein>
<evidence type="ECO:0000256" key="2">
    <source>
        <dbReference type="ARBA" id="ARBA00010742"/>
    </source>
</evidence>
<accession>A0A369TGN7</accession>